<feature type="transmembrane region" description="Helical" evidence="5">
    <location>
        <begin position="311"/>
        <end position="330"/>
    </location>
</feature>
<gene>
    <name evidence="8" type="ORF">CAE01nite_06860</name>
</gene>
<feature type="transmembrane region" description="Helical" evidence="5">
    <location>
        <begin position="238"/>
        <end position="258"/>
    </location>
</feature>
<name>A0A512D943_9CELL</name>
<dbReference type="Proteomes" id="UP000321181">
    <property type="component" value="Unassembled WGS sequence"/>
</dbReference>
<proteinExistence type="predicted"/>
<keyword evidence="3" id="KW-0902">Two-component regulatory system</keyword>
<feature type="region of interest" description="Disordered" evidence="4">
    <location>
        <begin position="1"/>
        <end position="111"/>
    </location>
</feature>
<dbReference type="InterPro" id="IPR036890">
    <property type="entry name" value="HATPase_C_sf"/>
</dbReference>
<keyword evidence="2" id="KW-0418">Kinase</keyword>
<evidence type="ECO:0000313" key="8">
    <source>
        <dbReference type="EMBL" id="GEO32961.1"/>
    </source>
</evidence>
<feature type="transmembrane region" description="Helical" evidence="5">
    <location>
        <begin position="279"/>
        <end position="299"/>
    </location>
</feature>
<dbReference type="InterPro" id="IPR003594">
    <property type="entry name" value="HATPase_dom"/>
</dbReference>
<accession>A0A512D943</accession>
<keyword evidence="5" id="KW-0812">Transmembrane</keyword>
<dbReference type="GO" id="GO:0016301">
    <property type="term" value="F:kinase activity"/>
    <property type="evidence" value="ECO:0007669"/>
    <property type="project" value="UniProtKB-KW"/>
</dbReference>
<dbReference type="InterPro" id="IPR050482">
    <property type="entry name" value="Sensor_HK_TwoCompSys"/>
</dbReference>
<evidence type="ECO:0000313" key="9">
    <source>
        <dbReference type="Proteomes" id="UP000321181"/>
    </source>
</evidence>
<evidence type="ECO:0000256" key="1">
    <source>
        <dbReference type="ARBA" id="ARBA00022679"/>
    </source>
</evidence>
<comment type="caution">
    <text evidence="8">The sequence shown here is derived from an EMBL/GenBank/DDBJ whole genome shotgun (WGS) entry which is preliminary data.</text>
</comment>
<evidence type="ECO:0000256" key="4">
    <source>
        <dbReference type="SAM" id="MobiDB-lite"/>
    </source>
</evidence>
<keyword evidence="9" id="KW-1185">Reference proteome</keyword>
<feature type="domain" description="Histidine kinase/HSP90-like ATPase" evidence="6">
    <location>
        <begin position="435"/>
        <end position="526"/>
    </location>
</feature>
<dbReference type="Pfam" id="PF04024">
    <property type="entry name" value="PspC"/>
    <property type="match status" value="1"/>
</dbReference>
<feature type="transmembrane region" description="Helical" evidence="5">
    <location>
        <begin position="209"/>
        <end position="232"/>
    </location>
</feature>
<dbReference type="PANTHER" id="PTHR24421:SF61">
    <property type="entry name" value="OXYGEN SENSOR HISTIDINE KINASE NREB"/>
    <property type="match status" value="1"/>
</dbReference>
<keyword evidence="1" id="KW-0808">Transferase</keyword>
<feature type="domain" description="Phage shock protein PspC N-terminal" evidence="7">
    <location>
        <begin position="127"/>
        <end position="182"/>
    </location>
</feature>
<evidence type="ECO:0008006" key="10">
    <source>
        <dbReference type="Google" id="ProtNLM"/>
    </source>
</evidence>
<sequence>MHTPAEPVTPDGGRSSGGPSVPAGQPPAAAPLDARVSPHVTTAAVAAPAAAGSPAPAAPAGPAPTSVLPAPVPPGPYPGPPASSTPLPYPAPPPSSAPPASSGSLPYPGPPAYPGPAPWSAPSGRLPLRRPPQGRWLAGVGAGLAAHLGLPVGVVRLLLLIGVLAAGAGFVLYVFLWVTVPSGDPQRAAVEERPAALTRLAPRLTTRAGALPVTDIAVGMLLLAGAGLLVAVRNGVDVQLSWVVPTLILLAGTGLVWSQLDRVQRERWLSRAGGRTPVSLVRLVGGIVLVGIGVLLLIGQDEPVGVLVRSGVAALAVLAGAALVLAPWGLRLVRELGDERAARAREAERADIAAHLHDSVLQTLALIRTRADQPAEVARMARAQERELREWLYDDRSAPGTSLAAALREVIGEVEDGRAVAIDAVVVGDRVPDADTEALLQATREALVNAVVHGRPPVSLYLEVADDGVEVFVRDRGDGFDLDAVPSDRFGVRESIMGRVRRRGGTATVTSRPERGTEVHLRVPVRHHPTHHAGHGHRKDAEA</sequence>
<evidence type="ECO:0000259" key="6">
    <source>
        <dbReference type="Pfam" id="PF02518"/>
    </source>
</evidence>
<dbReference type="SUPFAM" id="SSF55874">
    <property type="entry name" value="ATPase domain of HSP90 chaperone/DNA topoisomerase II/histidine kinase"/>
    <property type="match status" value="1"/>
</dbReference>
<evidence type="ECO:0000259" key="7">
    <source>
        <dbReference type="Pfam" id="PF04024"/>
    </source>
</evidence>
<evidence type="ECO:0000256" key="5">
    <source>
        <dbReference type="SAM" id="Phobius"/>
    </source>
</evidence>
<dbReference type="GO" id="GO:0000160">
    <property type="term" value="P:phosphorelay signal transduction system"/>
    <property type="evidence" value="ECO:0007669"/>
    <property type="project" value="UniProtKB-KW"/>
</dbReference>
<dbReference type="AlphaFoldDB" id="A0A512D943"/>
<keyword evidence="5" id="KW-1133">Transmembrane helix</keyword>
<protein>
    <recommendedName>
        <fullName evidence="10">Histidine kinase</fullName>
    </recommendedName>
</protein>
<organism evidence="8 9">
    <name type="scientific">Cellulomonas aerilata</name>
    <dbReference type="NCBI Taxonomy" id="515326"/>
    <lineage>
        <taxon>Bacteria</taxon>
        <taxon>Bacillati</taxon>
        <taxon>Actinomycetota</taxon>
        <taxon>Actinomycetes</taxon>
        <taxon>Micrococcales</taxon>
        <taxon>Cellulomonadaceae</taxon>
        <taxon>Cellulomonas</taxon>
    </lineage>
</organism>
<dbReference type="Gene3D" id="3.30.565.10">
    <property type="entry name" value="Histidine kinase-like ATPase, C-terminal domain"/>
    <property type="match status" value="1"/>
</dbReference>
<feature type="compositionally biased region" description="Low complexity" evidence="4">
    <location>
        <begin position="42"/>
        <end position="55"/>
    </location>
</feature>
<feature type="compositionally biased region" description="Pro residues" evidence="4">
    <location>
        <begin position="70"/>
        <end position="97"/>
    </location>
</feature>
<reference evidence="8 9" key="1">
    <citation type="submission" date="2019-07" db="EMBL/GenBank/DDBJ databases">
        <title>Whole genome shotgun sequence of Cellulomonas aerilata NBRC 106308.</title>
        <authorList>
            <person name="Hosoyama A."/>
            <person name="Uohara A."/>
            <person name="Ohji S."/>
            <person name="Ichikawa N."/>
        </authorList>
    </citation>
    <scope>NUCLEOTIDE SEQUENCE [LARGE SCALE GENOMIC DNA]</scope>
    <source>
        <strain evidence="8 9">NBRC 106308</strain>
    </source>
</reference>
<dbReference type="EMBL" id="BJYY01000002">
    <property type="protein sequence ID" value="GEO32961.1"/>
    <property type="molecule type" value="Genomic_DNA"/>
</dbReference>
<keyword evidence="5" id="KW-0472">Membrane</keyword>
<evidence type="ECO:0000256" key="3">
    <source>
        <dbReference type="ARBA" id="ARBA00023012"/>
    </source>
</evidence>
<dbReference type="PANTHER" id="PTHR24421">
    <property type="entry name" value="NITRATE/NITRITE SENSOR PROTEIN NARX-RELATED"/>
    <property type="match status" value="1"/>
</dbReference>
<evidence type="ECO:0000256" key="2">
    <source>
        <dbReference type="ARBA" id="ARBA00022777"/>
    </source>
</evidence>
<dbReference type="Pfam" id="PF02518">
    <property type="entry name" value="HATPase_c"/>
    <property type="match status" value="1"/>
</dbReference>
<dbReference type="InterPro" id="IPR007168">
    <property type="entry name" value="Phageshock_PspC_N"/>
</dbReference>
<feature type="transmembrane region" description="Helical" evidence="5">
    <location>
        <begin position="158"/>
        <end position="178"/>
    </location>
</feature>
<feature type="transmembrane region" description="Helical" evidence="5">
    <location>
        <begin position="134"/>
        <end position="152"/>
    </location>
</feature>